<dbReference type="Gene3D" id="3.40.470.10">
    <property type="entry name" value="Uracil-DNA glycosylase-like domain"/>
    <property type="match status" value="1"/>
</dbReference>
<protein>
    <submittedName>
        <fullName evidence="2">Uracil-DNA glycosylase</fullName>
    </submittedName>
</protein>
<dbReference type="InterPro" id="IPR005122">
    <property type="entry name" value="Uracil-DNA_glycosylase-like"/>
</dbReference>
<accession>A0ABU4BDB2</accession>
<dbReference type="RefSeq" id="WP_317564639.1">
    <property type="nucleotide sequence ID" value="NZ_JAWLJX010000003.1"/>
</dbReference>
<reference evidence="2 3" key="1">
    <citation type="submission" date="2023-10" db="EMBL/GenBank/DDBJ databases">
        <title>Development of a sustainable strategy for remediation of hydrocarbon-contaminated territories based on the waste exchange concept.</title>
        <authorList>
            <person name="Krivoruchko A."/>
        </authorList>
    </citation>
    <scope>NUCLEOTIDE SEQUENCE [LARGE SCALE GENOMIC DNA]</scope>
    <source>
        <strain evidence="2 3">IEGM 1323</strain>
    </source>
</reference>
<evidence type="ECO:0000313" key="3">
    <source>
        <dbReference type="Proteomes" id="UP001185755"/>
    </source>
</evidence>
<dbReference type="Pfam" id="PF03167">
    <property type="entry name" value="UDG"/>
    <property type="match status" value="1"/>
</dbReference>
<dbReference type="SUPFAM" id="SSF52141">
    <property type="entry name" value="Uracil-DNA glycosylase-like"/>
    <property type="match status" value="1"/>
</dbReference>
<organism evidence="2 3">
    <name type="scientific">Rhodococcoides yunnanense</name>
    <dbReference type="NCBI Taxonomy" id="278209"/>
    <lineage>
        <taxon>Bacteria</taxon>
        <taxon>Bacillati</taxon>
        <taxon>Actinomycetota</taxon>
        <taxon>Actinomycetes</taxon>
        <taxon>Mycobacteriales</taxon>
        <taxon>Nocardiaceae</taxon>
        <taxon>Rhodococcoides</taxon>
    </lineage>
</organism>
<sequence>MRPNYVKNKLAYERGQLLSKDFAPHNVENKLARRYDDPRGVLNIWVDETREQTGESIPYFDPDAGIEGVRVLMLLQDPSNAADGESGFISRYNNDPTAQNVYKTCEATGLRYETYLPWNVVPWWVRNPAMGGQGRTLANQAARARPYLIEFLDLLPEAPAVIILSGNEAQKAWRSATKSGVPAKLRGAKIFDDCPHPAGQAYNNIDQKTGIKNSIRLERIFAEAAQRVGNT</sequence>
<keyword evidence="3" id="KW-1185">Reference proteome</keyword>
<comment type="caution">
    <text evidence="2">The sequence shown here is derived from an EMBL/GenBank/DDBJ whole genome shotgun (WGS) entry which is preliminary data.</text>
</comment>
<dbReference type="CDD" id="cd10035">
    <property type="entry name" value="UDG_like"/>
    <property type="match status" value="1"/>
</dbReference>
<proteinExistence type="predicted"/>
<dbReference type="Proteomes" id="UP001185755">
    <property type="component" value="Unassembled WGS sequence"/>
</dbReference>
<name>A0ABU4BDB2_9NOCA</name>
<evidence type="ECO:0000313" key="2">
    <source>
        <dbReference type="EMBL" id="MDV6262188.1"/>
    </source>
</evidence>
<gene>
    <name evidence="2" type="ORF">R3P96_12645</name>
</gene>
<feature type="domain" description="Uracil-DNA glycosylase-like" evidence="1">
    <location>
        <begin position="68"/>
        <end position="206"/>
    </location>
</feature>
<evidence type="ECO:0000259" key="1">
    <source>
        <dbReference type="Pfam" id="PF03167"/>
    </source>
</evidence>
<dbReference type="EMBL" id="JAWLJX010000003">
    <property type="protein sequence ID" value="MDV6262188.1"/>
    <property type="molecule type" value="Genomic_DNA"/>
</dbReference>
<dbReference type="InterPro" id="IPR036895">
    <property type="entry name" value="Uracil-DNA_glycosylase-like_sf"/>
</dbReference>